<evidence type="ECO:0000256" key="4">
    <source>
        <dbReference type="ARBA" id="ARBA00022777"/>
    </source>
</evidence>
<dbReference type="CDD" id="cd05150">
    <property type="entry name" value="APH"/>
    <property type="match status" value="1"/>
</dbReference>
<reference evidence="9" key="1">
    <citation type="journal article" date="2019" name="Int. J. Syst. Evol. Microbiol.">
        <title>The Global Catalogue of Microorganisms (GCM) 10K type strain sequencing project: providing services to taxonomists for standard genome sequencing and annotation.</title>
        <authorList>
            <consortium name="The Broad Institute Genomics Platform"/>
            <consortium name="The Broad Institute Genome Sequencing Center for Infectious Disease"/>
            <person name="Wu L."/>
            <person name="Ma J."/>
        </authorList>
    </citation>
    <scope>NUCLEOTIDE SEQUENCE [LARGE SCALE GENOMIC DNA]</scope>
    <source>
        <strain evidence="9">JCM 11136</strain>
    </source>
</reference>
<keyword evidence="6" id="KW-0046">Antibiotic resistance</keyword>
<dbReference type="InterPro" id="IPR024165">
    <property type="entry name" value="Kan/Strep_kinase"/>
</dbReference>
<name>A0ABP4AB08_9ACTN</name>
<evidence type="ECO:0000256" key="2">
    <source>
        <dbReference type="ARBA" id="ARBA00022679"/>
    </source>
</evidence>
<dbReference type="InterPro" id="IPR011009">
    <property type="entry name" value="Kinase-like_dom_sf"/>
</dbReference>
<comment type="similarity">
    <text evidence="1">Belongs to the aminoglycoside phosphotransferase family.</text>
</comment>
<dbReference type="Pfam" id="PF01636">
    <property type="entry name" value="APH"/>
    <property type="match status" value="1"/>
</dbReference>
<evidence type="ECO:0000256" key="1">
    <source>
        <dbReference type="ARBA" id="ARBA00006219"/>
    </source>
</evidence>
<protein>
    <recommendedName>
        <fullName evidence="7">Aminoglycoside phosphotransferase domain-containing protein</fullName>
    </recommendedName>
</protein>
<keyword evidence="3" id="KW-0547">Nucleotide-binding</keyword>
<comment type="caution">
    <text evidence="8">The sequence shown here is derived from an EMBL/GenBank/DDBJ whole genome shotgun (WGS) entry which is preliminary data.</text>
</comment>
<keyword evidence="2" id="KW-0808">Transferase</keyword>
<proteinExistence type="inferred from homology"/>
<accession>A0ABP4AB08</accession>
<organism evidence="8 9">
    <name type="scientific">Nonomuraea longicatena</name>
    <dbReference type="NCBI Taxonomy" id="83682"/>
    <lineage>
        <taxon>Bacteria</taxon>
        <taxon>Bacillati</taxon>
        <taxon>Actinomycetota</taxon>
        <taxon>Actinomycetes</taxon>
        <taxon>Streptosporangiales</taxon>
        <taxon>Streptosporangiaceae</taxon>
        <taxon>Nonomuraea</taxon>
    </lineage>
</organism>
<evidence type="ECO:0000256" key="6">
    <source>
        <dbReference type="ARBA" id="ARBA00023251"/>
    </source>
</evidence>
<keyword evidence="4" id="KW-0418">Kinase</keyword>
<evidence type="ECO:0000259" key="7">
    <source>
        <dbReference type="Pfam" id="PF01636"/>
    </source>
</evidence>
<keyword evidence="9" id="KW-1185">Reference proteome</keyword>
<gene>
    <name evidence="8" type="ORF">GCM10009560_37930</name>
</gene>
<evidence type="ECO:0000313" key="9">
    <source>
        <dbReference type="Proteomes" id="UP001501578"/>
    </source>
</evidence>
<evidence type="ECO:0000256" key="5">
    <source>
        <dbReference type="ARBA" id="ARBA00022840"/>
    </source>
</evidence>
<dbReference type="Proteomes" id="UP001501578">
    <property type="component" value="Unassembled WGS sequence"/>
</dbReference>
<dbReference type="SUPFAM" id="SSF56112">
    <property type="entry name" value="Protein kinase-like (PK-like)"/>
    <property type="match status" value="1"/>
</dbReference>
<dbReference type="EMBL" id="BAAAHQ010000017">
    <property type="protein sequence ID" value="GAA0932336.1"/>
    <property type="molecule type" value="Genomic_DNA"/>
</dbReference>
<dbReference type="SUPFAM" id="SSF48452">
    <property type="entry name" value="TPR-like"/>
    <property type="match status" value="1"/>
</dbReference>
<dbReference type="InterPro" id="IPR002575">
    <property type="entry name" value="Aminoglycoside_PTrfase"/>
</dbReference>
<dbReference type="Gene3D" id="3.90.1200.10">
    <property type="match status" value="1"/>
</dbReference>
<evidence type="ECO:0000256" key="3">
    <source>
        <dbReference type="ARBA" id="ARBA00022741"/>
    </source>
</evidence>
<keyword evidence="5" id="KW-0067">ATP-binding</keyword>
<dbReference type="InterPro" id="IPR011990">
    <property type="entry name" value="TPR-like_helical_dom_sf"/>
</dbReference>
<evidence type="ECO:0000313" key="8">
    <source>
        <dbReference type="EMBL" id="GAA0932336.1"/>
    </source>
</evidence>
<sequence length="461" mass="48933">MPDGGREPEERRLPRAVGAEHHPVLAEIDPPVDVVEQGLSDYSDTDAFEFHHVHSATITFLIMLHEKVRALVTADTRLRVTTADASALAALASGGGPPLALGLARLALGEHAAAAACFEAALRAARGPDEVVAARIGLADALRYGGDAMTAGTLYEYTAELARREAPALLPYALRQQGLALAELGRLGAARERLAEALALRIGDPSGAAAALEAIEDPGFPLPLPPSVLALVGHDAVWDHDGHGGASGSLAHVAGRYYVRRGPQAEAEHERLSWLRRWSRVPEVALFEDGVLVTADAGLPSLEDAGDGRAAEVGELMGRTLRALHALPVAECPFDGRLDVTLARAGHNVLRGLVDPDDFDDDNAGRTPQDVLDELRAARPAVEDLVVAHGDFTPGNVLEGGMLLDVGGLGVADRYRDLAIAVRDLDGDFGQAAVTAFRSAYGLTGFDDERLRYYRLLDELF</sequence>
<dbReference type="Gene3D" id="1.25.40.10">
    <property type="entry name" value="Tetratricopeptide repeat domain"/>
    <property type="match status" value="1"/>
</dbReference>
<feature type="domain" description="Aminoglycoside phosphotransferase" evidence="7">
    <location>
        <begin position="255"/>
        <end position="453"/>
    </location>
</feature>